<name>A0A085MPA6_9BILA</name>
<reference evidence="1 2" key="1">
    <citation type="journal article" date="2014" name="Nat. Genet.">
        <title>Genome and transcriptome of the porcine whipworm Trichuris suis.</title>
        <authorList>
            <person name="Jex A.R."/>
            <person name="Nejsum P."/>
            <person name="Schwarz E.M."/>
            <person name="Hu L."/>
            <person name="Young N.D."/>
            <person name="Hall R.S."/>
            <person name="Korhonen P.K."/>
            <person name="Liao S."/>
            <person name="Thamsborg S."/>
            <person name="Xia J."/>
            <person name="Xu P."/>
            <person name="Wang S."/>
            <person name="Scheerlinck J.P."/>
            <person name="Hofmann A."/>
            <person name="Sternberg P.W."/>
            <person name="Wang J."/>
            <person name="Gasser R.B."/>
        </authorList>
    </citation>
    <scope>NUCLEOTIDE SEQUENCE [LARGE SCALE GENOMIC DNA]</scope>
    <source>
        <strain evidence="1">DCEP-RM93M</strain>
    </source>
</reference>
<dbReference type="AlphaFoldDB" id="A0A085MPA6"/>
<organism evidence="1 2">
    <name type="scientific">Trichuris suis</name>
    <name type="common">pig whipworm</name>
    <dbReference type="NCBI Taxonomy" id="68888"/>
    <lineage>
        <taxon>Eukaryota</taxon>
        <taxon>Metazoa</taxon>
        <taxon>Ecdysozoa</taxon>
        <taxon>Nematoda</taxon>
        <taxon>Enoplea</taxon>
        <taxon>Dorylaimia</taxon>
        <taxon>Trichinellida</taxon>
        <taxon>Trichuridae</taxon>
        <taxon>Trichuris</taxon>
    </lineage>
</organism>
<proteinExistence type="predicted"/>
<evidence type="ECO:0000313" key="2">
    <source>
        <dbReference type="Proteomes" id="UP000030764"/>
    </source>
</evidence>
<protein>
    <submittedName>
        <fullName evidence="1">Uncharacterized protein</fullName>
    </submittedName>
</protein>
<keyword evidence="2" id="KW-1185">Reference proteome</keyword>
<evidence type="ECO:0000313" key="1">
    <source>
        <dbReference type="EMBL" id="KFD59052.1"/>
    </source>
</evidence>
<dbReference type="EMBL" id="KL363182">
    <property type="protein sequence ID" value="KFD59052.1"/>
    <property type="molecule type" value="Genomic_DNA"/>
</dbReference>
<gene>
    <name evidence="1" type="ORF">M513_00215</name>
</gene>
<sequence>MQSTLKQKSGTLKERFTTTVVQPSHVLRRRVNMPKVTSKSKFITEIFPFIYAIAKNLRKLSAPTLGRRQRKNFLGRYRDQQLRRSSSVSPADVDIPVESNLGSSRLIHTWLVQHQSSRHTAVLGRQTPPTEEIVHRSALHQSVLHFFLSATVKHLHCLRLIKSRVEQLKASNA</sequence>
<dbReference type="Proteomes" id="UP000030764">
    <property type="component" value="Unassembled WGS sequence"/>
</dbReference>
<accession>A0A085MPA6</accession>